<keyword evidence="5 8" id="KW-0460">Magnesium</keyword>
<dbReference type="InterPro" id="IPR037143">
    <property type="entry name" value="4-PPantetheinyl_Trfase_dom_sf"/>
</dbReference>
<keyword evidence="2 8" id="KW-0808">Transferase</keyword>
<dbReference type="RefSeq" id="WP_013171493.1">
    <property type="nucleotide sequence ID" value="NC_014219.1"/>
</dbReference>
<keyword evidence="6 8" id="KW-0443">Lipid metabolism</keyword>
<dbReference type="Proteomes" id="UP000000271">
    <property type="component" value="Chromosome"/>
</dbReference>
<dbReference type="NCBIfam" id="TIGR00516">
    <property type="entry name" value="acpS"/>
    <property type="match status" value="1"/>
</dbReference>
<keyword evidence="4 8" id="KW-0276">Fatty acid metabolism</keyword>
<reference evidence="10" key="1">
    <citation type="submission" date="2009-10" db="EMBL/GenBank/DDBJ databases">
        <title>Complete sequence of Bacillus selenitireducens MLS10.</title>
        <authorList>
            <consortium name="US DOE Joint Genome Institute"/>
            <person name="Lucas S."/>
            <person name="Copeland A."/>
            <person name="Lapidus A."/>
            <person name="Glavina del Rio T."/>
            <person name="Dalin E."/>
            <person name="Tice H."/>
            <person name="Bruce D."/>
            <person name="Goodwin L."/>
            <person name="Pitluck S."/>
            <person name="Sims D."/>
            <person name="Brettin T."/>
            <person name="Detter J.C."/>
            <person name="Han C."/>
            <person name="Larimer F."/>
            <person name="Land M."/>
            <person name="Hauser L."/>
            <person name="Kyrpides N."/>
            <person name="Ovchinnikova G."/>
            <person name="Stolz J."/>
        </authorList>
    </citation>
    <scope>NUCLEOTIDE SEQUENCE [LARGE SCALE GENOMIC DNA]</scope>
    <source>
        <strain evidence="10">MLS10</strain>
    </source>
</reference>
<feature type="binding site" evidence="8">
    <location>
        <position position="8"/>
    </location>
    <ligand>
        <name>Mg(2+)</name>
        <dbReference type="ChEBI" id="CHEBI:18420"/>
    </ligand>
</feature>
<dbReference type="SUPFAM" id="SSF56214">
    <property type="entry name" value="4'-phosphopantetheinyl transferase"/>
    <property type="match status" value="1"/>
</dbReference>
<protein>
    <recommendedName>
        <fullName evidence="8">Holo-[acyl-carrier-protein] synthase</fullName>
        <shortName evidence="8">Holo-ACP synthase</shortName>
        <ecNumber evidence="8">2.7.8.7</ecNumber>
    </recommendedName>
    <alternativeName>
        <fullName evidence="8">4'-phosphopantetheinyl transferase AcpS</fullName>
    </alternativeName>
</protein>
<evidence type="ECO:0000313" key="10">
    <source>
        <dbReference type="EMBL" id="ADH98064.1"/>
    </source>
</evidence>
<comment type="subcellular location">
    <subcellularLocation>
        <location evidence="8">Cytoplasm</location>
    </subcellularLocation>
</comment>
<accession>D6XXZ1</accession>
<evidence type="ECO:0000259" key="9">
    <source>
        <dbReference type="Pfam" id="PF01648"/>
    </source>
</evidence>
<comment type="function">
    <text evidence="8">Transfers the 4'-phosphopantetheine moiety from coenzyme A to a Ser of acyl-carrier-protein.</text>
</comment>
<organism evidence="10 11">
    <name type="scientific">Bacillus selenitireducens (strain ATCC 700615 / DSM 15326 / MLS10)</name>
    <dbReference type="NCBI Taxonomy" id="439292"/>
    <lineage>
        <taxon>Bacteria</taxon>
        <taxon>Bacillati</taxon>
        <taxon>Bacillota</taxon>
        <taxon>Bacilli</taxon>
        <taxon>Bacillales</taxon>
        <taxon>Bacillaceae</taxon>
        <taxon>Salisediminibacterium</taxon>
    </lineage>
</organism>
<dbReference type="InterPro" id="IPR008278">
    <property type="entry name" value="4-PPantetheinyl_Trfase_dom"/>
</dbReference>
<keyword evidence="7 8" id="KW-0275">Fatty acid biosynthesis</keyword>
<comment type="catalytic activity">
    <reaction evidence="8">
        <text>apo-[ACP] + CoA = holo-[ACP] + adenosine 3',5'-bisphosphate + H(+)</text>
        <dbReference type="Rhea" id="RHEA:12068"/>
        <dbReference type="Rhea" id="RHEA-COMP:9685"/>
        <dbReference type="Rhea" id="RHEA-COMP:9690"/>
        <dbReference type="ChEBI" id="CHEBI:15378"/>
        <dbReference type="ChEBI" id="CHEBI:29999"/>
        <dbReference type="ChEBI" id="CHEBI:57287"/>
        <dbReference type="ChEBI" id="CHEBI:58343"/>
        <dbReference type="ChEBI" id="CHEBI:64479"/>
        <dbReference type="EC" id="2.7.8.7"/>
    </reaction>
</comment>
<proteinExistence type="inferred from homology"/>
<dbReference type="GO" id="GO:0000287">
    <property type="term" value="F:magnesium ion binding"/>
    <property type="evidence" value="ECO:0007669"/>
    <property type="project" value="UniProtKB-UniRule"/>
</dbReference>
<evidence type="ECO:0000256" key="1">
    <source>
        <dbReference type="ARBA" id="ARBA00022516"/>
    </source>
</evidence>
<dbReference type="EMBL" id="CP001791">
    <property type="protein sequence ID" value="ADH98064.1"/>
    <property type="molecule type" value="Genomic_DNA"/>
</dbReference>
<gene>
    <name evidence="8" type="primary">acpS</name>
    <name evidence="10" type="ordered locus">Bsel_0528</name>
</gene>
<dbReference type="KEGG" id="bse:Bsel_0528"/>
<evidence type="ECO:0000256" key="5">
    <source>
        <dbReference type="ARBA" id="ARBA00022842"/>
    </source>
</evidence>
<dbReference type="EC" id="2.7.8.7" evidence="8"/>
<dbReference type="InterPro" id="IPR004568">
    <property type="entry name" value="Ppantetheine-prot_Trfase_dom"/>
</dbReference>
<dbReference type="GO" id="GO:0006633">
    <property type="term" value="P:fatty acid biosynthetic process"/>
    <property type="evidence" value="ECO:0007669"/>
    <property type="project" value="UniProtKB-UniRule"/>
</dbReference>
<dbReference type="Gene3D" id="3.90.470.20">
    <property type="entry name" value="4'-phosphopantetheinyl transferase domain"/>
    <property type="match status" value="1"/>
</dbReference>
<evidence type="ECO:0000256" key="8">
    <source>
        <dbReference type="HAMAP-Rule" id="MF_00101"/>
    </source>
</evidence>
<dbReference type="GO" id="GO:0008897">
    <property type="term" value="F:holo-[acyl-carrier-protein] synthase activity"/>
    <property type="evidence" value="ECO:0007669"/>
    <property type="project" value="UniProtKB-UniRule"/>
</dbReference>
<dbReference type="HAMAP" id="MF_00101">
    <property type="entry name" value="AcpS"/>
    <property type="match status" value="1"/>
</dbReference>
<name>D6XXZ1_BACIE</name>
<keyword evidence="8" id="KW-0963">Cytoplasm</keyword>
<comment type="similarity">
    <text evidence="8">Belongs to the P-Pant transferase superfamily. AcpS family.</text>
</comment>
<dbReference type="eggNOG" id="COG0736">
    <property type="taxonomic scope" value="Bacteria"/>
</dbReference>
<keyword evidence="11" id="KW-1185">Reference proteome</keyword>
<dbReference type="OrthoDB" id="517356at2"/>
<evidence type="ECO:0000256" key="2">
    <source>
        <dbReference type="ARBA" id="ARBA00022679"/>
    </source>
</evidence>
<dbReference type="GO" id="GO:0005737">
    <property type="term" value="C:cytoplasm"/>
    <property type="evidence" value="ECO:0007669"/>
    <property type="project" value="UniProtKB-SubCell"/>
</dbReference>
<keyword evidence="3 8" id="KW-0479">Metal-binding</keyword>
<evidence type="ECO:0000256" key="4">
    <source>
        <dbReference type="ARBA" id="ARBA00022832"/>
    </source>
</evidence>
<keyword evidence="1 8" id="KW-0444">Lipid biosynthesis</keyword>
<evidence type="ECO:0000256" key="6">
    <source>
        <dbReference type="ARBA" id="ARBA00023098"/>
    </source>
</evidence>
<dbReference type="NCBIfam" id="TIGR00556">
    <property type="entry name" value="pantethn_trn"/>
    <property type="match status" value="1"/>
</dbReference>
<dbReference type="InterPro" id="IPR002582">
    <property type="entry name" value="ACPS"/>
</dbReference>
<dbReference type="Pfam" id="PF01648">
    <property type="entry name" value="ACPS"/>
    <property type="match status" value="1"/>
</dbReference>
<feature type="domain" description="4'-phosphopantetheinyl transferase" evidence="9">
    <location>
        <begin position="4"/>
        <end position="107"/>
    </location>
</feature>
<feature type="binding site" evidence="8">
    <location>
        <position position="59"/>
    </location>
    <ligand>
        <name>Mg(2+)</name>
        <dbReference type="ChEBI" id="CHEBI:18420"/>
    </ligand>
</feature>
<dbReference type="AlphaFoldDB" id="D6XXZ1"/>
<evidence type="ECO:0000313" key="11">
    <source>
        <dbReference type="Proteomes" id="UP000000271"/>
    </source>
</evidence>
<sequence length="131" mass="14622">MIQGIGLDIIELERIRRLTVRQPRFSARILTERELTKMASFTDANRKIEYLAGRYAAKEAFSKALGCGIGGELSFQDIDIINREDGRPELFCQALDQDTRALVSITHTRDMAAAQVILERSPGPLNDKSGV</sequence>
<evidence type="ECO:0000256" key="3">
    <source>
        <dbReference type="ARBA" id="ARBA00022723"/>
    </source>
</evidence>
<dbReference type="STRING" id="439292.Bsel_0528"/>
<dbReference type="HOGENOM" id="CLU_089696_1_2_9"/>
<comment type="cofactor">
    <cofactor evidence="8">
        <name>Mg(2+)</name>
        <dbReference type="ChEBI" id="CHEBI:18420"/>
    </cofactor>
</comment>
<evidence type="ECO:0000256" key="7">
    <source>
        <dbReference type="ARBA" id="ARBA00023160"/>
    </source>
</evidence>